<proteinExistence type="predicted"/>
<dbReference type="EMBL" id="JAHRIN010034282">
    <property type="protein sequence ID" value="MEQ2203211.1"/>
    <property type="molecule type" value="Genomic_DNA"/>
</dbReference>
<dbReference type="SUPFAM" id="SSF49785">
    <property type="entry name" value="Galactose-binding domain-like"/>
    <property type="match status" value="1"/>
</dbReference>
<dbReference type="Gene3D" id="2.60.120.290">
    <property type="entry name" value="Spermadhesin, CUB domain"/>
    <property type="match status" value="1"/>
</dbReference>
<dbReference type="Gene3D" id="2.60.120.260">
    <property type="entry name" value="Galactose-binding domain-like"/>
    <property type="match status" value="1"/>
</dbReference>
<feature type="domain" description="F5/8 type C" evidence="9">
    <location>
        <begin position="108"/>
        <end position="161"/>
    </location>
</feature>
<organism evidence="10 11">
    <name type="scientific">Xenoophorus captivus</name>
    <dbReference type="NCBI Taxonomy" id="1517983"/>
    <lineage>
        <taxon>Eukaryota</taxon>
        <taxon>Metazoa</taxon>
        <taxon>Chordata</taxon>
        <taxon>Craniata</taxon>
        <taxon>Vertebrata</taxon>
        <taxon>Euteleostomi</taxon>
        <taxon>Actinopterygii</taxon>
        <taxon>Neopterygii</taxon>
        <taxon>Teleostei</taxon>
        <taxon>Neoteleostei</taxon>
        <taxon>Acanthomorphata</taxon>
        <taxon>Ovalentaria</taxon>
        <taxon>Atherinomorphae</taxon>
        <taxon>Cyprinodontiformes</taxon>
        <taxon>Goodeidae</taxon>
        <taxon>Xenoophorus</taxon>
    </lineage>
</organism>
<dbReference type="PANTHER" id="PTHR46806:SF4">
    <property type="entry name" value="NEUROPILIN-1"/>
    <property type="match status" value="1"/>
</dbReference>
<keyword evidence="7" id="KW-1015">Disulfide bond</keyword>
<protein>
    <submittedName>
        <fullName evidence="10">Neuropilin-1a</fullName>
    </submittedName>
</protein>
<keyword evidence="3" id="KW-0812">Transmembrane</keyword>
<evidence type="ECO:0000256" key="4">
    <source>
        <dbReference type="ARBA" id="ARBA00022974"/>
    </source>
</evidence>
<dbReference type="InterPro" id="IPR050633">
    <property type="entry name" value="Neuropilin_MCO_CoagFactor"/>
</dbReference>
<dbReference type="SUPFAM" id="SSF49854">
    <property type="entry name" value="Spermadhesin, CUB domain"/>
    <property type="match status" value="1"/>
</dbReference>
<keyword evidence="2" id="KW-0037">Angiogenesis</keyword>
<reference evidence="10 11" key="1">
    <citation type="submission" date="2021-06" db="EMBL/GenBank/DDBJ databases">
        <authorList>
            <person name="Palmer J.M."/>
        </authorList>
    </citation>
    <scope>NUCLEOTIDE SEQUENCE [LARGE SCALE GENOMIC DNA]</scope>
    <source>
        <strain evidence="10 11">XC_2019</strain>
        <tissue evidence="10">Muscle</tissue>
    </source>
</reference>
<evidence type="ECO:0000259" key="9">
    <source>
        <dbReference type="PROSITE" id="PS50022"/>
    </source>
</evidence>
<evidence type="ECO:0000313" key="10">
    <source>
        <dbReference type="EMBL" id="MEQ2203211.1"/>
    </source>
</evidence>
<keyword evidence="4" id="KW-0325">Glycoprotein</keyword>
<keyword evidence="11" id="KW-1185">Reference proteome</keyword>
<evidence type="ECO:0000256" key="1">
    <source>
        <dbReference type="ARBA" id="ARBA00004479"/>
    </source>
</evidence>
<keyword evidence="8" id="KW-0357">Heparan sulfate</keyword>
<evidence type="ECO:0000256" key="2">
    <source>
        <dbReference type="ARBA" id="ARBA00022657"/>
    </source>
</evidence>
<dbReference type="InterPro" id="IPR000421">
    <property type="entry name" value="FA58C"/>
</dbReference>
<keyword evidence="6" id="KW-0472">Membrane</keyword>
<comment type="caution">
    <text evidence="10">The sequence shown here is derived from an EMBL/GenBank/DDBJ whole genome shotgun (WGS) entry which is preliminary data.</text>
</comment>
<dbReference type="Proteomes" id="UP001434883">
    <property type="component" value="Unassembled WGS sequence"/>
</dbReference>
<evidence type="ECO:0000313" key="11">
    <source>
        <dbReference type="Proteomes" id="UP001434883"/>
    </source>
</evidence>
<dbReference type="Pfam" id="PF00431">
    <property type="entry name" value="CUB"/>
    <property type="match status" value="1"/>
</dbReference>
<dbReference type="InterPro" id="IPR008979">
    <property type="entry name" value="Galactose-bd-like_sf"/>
</dbReference>
<evidence type="ECO:0000256" key="5">
    <source>
        <dbReference type="ARBA" id="ARBA00022989"/>
    </source>
</evidence>
<evidence type="ECO:0000256" key="6">
    <source>
        <dbReference type="ARBA" id="ARBA00023136"/>
    </source>
</evidence>
<dbReference type="PANTHER" id="PTHR46806">
    <property type="entry name" value="F5/8 TYPE C DOMAIN-CONTAINING PROTEIN"/>
    <property type="match status" value="1"/>
</dbReference>
<dbReference type="PROSITE" id="PS50022">
    <property type="entry name" value="FA58C_3"/>
    <property type="match status" value="1"/>
</dbReference>
<keyword evidence="5" id="KW-1133">Transmembrane helix</keyword>
<name>A0ABV0R6D0_9TELE</name>
<evidence type="ECO:0000256" key="3">
    <source>
        <dbReference type="ARBA" id="ARBA00022692"/>
    </source>
</evidence>
<dbReference type="InterPro" id="IPR035914">
    <property type="entry name" value="Sperma_CUB_dom_sf"/>
</dbReference>
<comment type="subcellular location">
    <subcellularLocation>
        <location evidence="1">Membrane</location>
        <topology evidence="1">Single-pass type I membrane protein</topology>
    </subcellularLocation>
</comment>
<accession>A0ABV0R6D0</accession>
<evidence type="ECO:0000256" key="7">
    <source>
        <dbReference type="ARBA" id="ARBA00023157"/>
    </source>
</evidence>
<gene>
    <name evidence="10" type="primary">NRP1A_2</name>
    <name evidence="10" type="ORF">XENOCAPTIV_026734</name>
</gene>
<feature type="non-terminal residue" evidence="10">
    <location>
        <position position="1"/>
    </location>
</feature>
<keyword evidence="4" id="KW-0654">Proteoglycan</keyword>
<sequence>LQTSDGCRDGCQGWPTILSALPREPFLPDYCQGGDRHGNMWDTKTGTVGPHIGRYCGHTSPGRVISYTGILSMTITTDNAIAKEGFTANYTIRERSLPAGHEQEDFACMEPLGLESGEITSEQIKASSQYNSNWSPERSRLNYQENGWTPSDDTIREWIQVGNLLKVLTNSC</sequence>
<evidence type="ECO:0000256" key="8">
    <source>
        <dbReference type="ARBA" id="ARBA00023207"/>
    </source>
</evidence>
<dbReference type="InterPro" id="IPR000859">
    <property type="entry name" value="CUB_dom"/>
</dbReference>